<organism evidence="3 4">
    <name type="scientific">Phenylobacterium zucineum (strain HLK1)</name>
    <dbReference type="NCBI Taxonomy" id="450851"/>
    <lineage>
        <taxon>Bacteria</taxon>
        <taxon>Pseudomonadati</taxon>
        <taxon>Pseudomonadota</taxon>
        <taxon>Alphaproteobacteria</taxon>
        <taxon>Caulobacterales</taxon>
        <taxon>Caulobacteraceae</taxon>
        <taxon>Phenylobacterium</taxon>
    </lineage>
</organism>
<dbReference type="Proteomes" id="UP000001868">
    <property type="component" value="Chromosome"/>
</dbReference>
<evidence type="ECO:0000256" key="1">
    <source>
        <dbReference type="SAM" id="MobiDB-lite"/>
    </source>
</evidence>
<accession>B4RDB2</accession>
<dbReference type="Pfam" id="PF18557">
    <property type="entry name" value="NepR"/>
    <property type="match status" value="1"/>
</dbReference>
<dbReference type="eggNOG" id="ENOG5033FQ3">
    <property type="taxonomic scope" value="Bacteria"/>
</dbReference>
<feature type="compositionally biased region" description="Basic and acidic residues" evidence="1">
    <location>
        <begin position="8"/>
        <end position="44"/>
    </location>
</feature>
<sequence>MTRSRTLGSDKEPARGRPPRERSADDMIEQRPSPERTRPSAALDEARLRQQAIGVRLRQMFDEVVNEKVPDEFLDILRRADERGAGND</sequence>
<gene>
    <name evidence="3" type="ordered locus">PHZ_c0302</name>
</gene>
<reference evidence="3 4" key="1">
    <citation type="journal article" date="2008" name="BMC Genomics">
        <title>Complete genome of Phenylobacterium zucineum - a novel facultative intracellular bacterium isolated from human erythroleukemia cell line K562.</title>
        <authorList>
            <person name="Luo Y."/>
            <person name="Xu X."/>
            <person name="Ding Z."/>
            <person name="Liu Z."/>
            <person name="Zhang B."/>
            <person name="Yan Z."/>
            <person name="Sun J."/>
            <person name="Hu S."/>
            <person name="Hu X."/>
        </authorList>
    </citation>
    <scope>NUCLEOTIDE SEQUENCE [LARGE SCALE GENOMIC DNA]</scope>
    <source>
        <strain evidence="3 4">HLK1</strain>
    </source>
</reference>
<evidence type="ECO:0000259" key="2">
    <source>
        <dbReference type="Pfam" id="PF18557"/>
    </source>
</evidence>
<name>B4RDB2_PHEZH</name>
<dbReference type="KEGG" id="pzu:PHZ_c0302"/>
<evidence type="ECO:0000313" key="4">
    <source>
        <dbReference type="Proteomes" id="UP000001868"/>
    </source>
</evidence>
<keyword evidence="4" id="KW-1185">Reference proteome</keyword>
<dbReference type="AlphaFoldDB" id="B4RDB2"/>
<evidence type="ECO:0000313" key="3">
    <source>
        <dbReference type="EMBL" id="ACG76716.1"/>
    </source>
</evidence>
<dbReference type="InterPro" id="IPR041649">
    <property type="entry name" value="NepR"/>
</dbReference>
<dbReference type="STRING" id="450851.PHZ_c0302"/>
<proteinExistence type="predicted"/>
<feature type="region of interest" description="Disordered" evidence="1">
    <location>
        <begin position="1"/>
        <end position="44"/>
    </location>
</feature>
<feature type="domain" description="Anti-sigma factor NepR" evidence="2">
    <location>
        <begin position="50"/>
        <end position="83"/>
    </location>
</feature>
<protein>
    <recommendedName>
        <fullName evidence="2">Anti-sigma factor NepR domain-containing protein</fullName>
    </recommendedName>
</protein>
<dbReference type="EMBL" id="CP000747">
    <property type="protein sequence ID" value="ACG76716.1"/>
    <property type="molecule type" value="Genomic_DNA"/>
</dbReference>
<dbReference type="HOGENOM" id="CLU_189933_0_0_5"/>